<proteinExistence type="predicted"/>
<dbReference type="SUPFAM" id="SSF109998">
    <property type="entry name" value="Triger factor/SurA peptide-binding domain-like"/>
    <property type="match status" value="1"/>
</dbReference>
<evidence type="ECO:0000313" key="1">
    <source>
        <dbReference type="EMBL" id="KXG78099.1"/>
    </source>
</evidence>
<dbReference type="AlphaFoldDB" id="A0A140LC24"/>
<accession>A0A140LC24</accession>
<dbReference type="EMBL" id="LOEE01000007">
    <property type="protein sequence ID" value="KXG78099.1"/>
    <property type="molecule type" value="Genomic_DNA"/>
</dbReference>
<keyword evidence="2" id="KW-1185">Reference proteome</keyword>
<reference evidence="1 2" key="1">
    <citation type="submission" date="2015-12" db="EMBL/GenBank/DDBJ databases">
        <title>Draft genome sequence of the thermoanaerobe Thermotalea metallivorans, an isolate from the runoff channel of the Great Artesian Basin, Australia.</title>
        <authorList>
            <person name="Patel B.K."/>
        </authorList>
    </citation>
    <scope>NUCLEOTIDE SEQUENCE [LARGE SCALE GENOMIC DNA]</scope>
    <source>
        <strain evidence="1 2">B2-1</strain>
    </source>
</reference>
<dbReference type="InterPro" id="IPR027304">
    <property type="entry name" value="Trigger_fact/SurA_dom_sf"/>
</dbReference>
<dbReference type="RefSeq" id="WP_068554361.1">
    <property type="nucleotide sequence ID" value="NZ_LOEE01000007.1"/>
</dbReference>
<name>A0A140LC24_9FIRM</name>
<comment type="caution">
    <text evidence="1">The sequence shown here is derived from an EMBL/GenBank/DDBJ whole genome shotgun (WGS) entry which is preliminary data.</text>
</comment>
<sequence length="104" mass="12154">MESAKFVGQNKHLFDDKAVIATIKGKPIYRGEFEFVKKNYEFSGNLSGKDADRRAFEQLALNKYEEYVTEELGISVTQEEIQKTLIDERDLIYKDEESLNFFED</sequence>
<evidence type="ECO:0000313" key="2">
    <source>
        <dbReference type="Proteomes" id="UP000070456"/>
    </source>
</evidence>
<gene>
    <name evidence="1" type="ORF">AN619_02870</name>
</gene>
<protein>
    <submittedName>
        <fullName evidence="1">Uncharacterized protein</fullName>
    </submittedName>
</protein>
<organism evidence="1 2">
    <name type="scientific">Thermotalea metallivorans</name>
    <dbReference type="NCBI Taxonomy" id="520762"/>
    <lineage>
        <taxon>Bacteria</taxon>
        <taxon>Bacillati</taxon>
        <taxon>Bacillota</taxon>
        <taxon>Clostridia</taxon>
        <taxon>Peptostreptococcales</taxon>
        <taxon>Thermotaleaceae</taxon>
        <taxon>Thermotalea</taxon>
    </lineage>
</organism>
<dbReference type="Proteomes" id="UP000070456">
    <property type="component" value="Unassembled WGS sequence"/>
</dbReference>
<dbReference type="OrthoDB" id="1726400at2"/>